<dbReference type="GO" id="GO:0008360">
    <property type="term" value="P:regulation of cell shape"/>
    <property type="evidence" value="ECO:0007669"/>
    <property type="project" value="UniProtKB-KW"/>
</dbReference>
<comment type="catalytic activity">
    <reaction evidence="12">
        <text>UDP-N-acetyl-alpha-D-muramoyl-L-alanyl-gamma-D-glutamyl-meso-2,6-diaminopimeloyl-D-alanyl-D-alanine + di-trans,octa-cis-undecaprenyl phosphate = di-trans,octa-cis-undecaprenyl diphospho-N-acetyl-alpha-D-muramoyl-L-alanyl-D-glutamyl-meso-2,6-diaminopimeloyl-D-alanyl-D-alanine + UMP</text>
        <dbReference type="Rhea" id="RHEA:28386"/>
        <dbReference type="ChEBI" id="CHEBI:57865"/>
        <dbReference type="ChEBI" id="CHEBI:60392"/>
        <dbReference type="ChEBI" id="CHEBI:61386"/>
        <dbReference type="ChEBI" id="CHEBI:61387"/>
        <dbReference type="EC" id="2.7.8.13"/>
    </reaction>
</comment>
<dbReference type="PANTHER" id="PTHR22926">
    <property type="entry name" value="PHOSPHO-N-ACETYLMURAMOYL-PENTAPEPTIDE-TRANSFERASE"/>
    <property type="match status" value="1"/>
</dbReference>
<keyword evidence="11 12" id="KW-0961">Cell wall biogenesis/degradation</keyword>
<sequence>MIELFFSFLIGIFAFSIWERYFGRFFGQRIREEGPETHKIKNGTPTASGIFFILIIALFLPFFDSRMFIIFLILLPFFIIGFIDDFLSIKKGKNEGLKPRQKMILIALFSFIAVFFLAFVLNSQIFTRLQISPTIQFYVPGILLWPFLIFVISGSTNAVNLTDGLDGLAALCSLSILFGYLFFSYLDGDVPLMLMLLSFIGVLLSFLWFNVNPARIFMGDVGSIGMGALLAILAIFTNRIVFFIISAMPFIVETLSVIIQVAYYKRTKQRIFKMSPLHHHFELSNVKETHISMRFFIISLLFTLLAVSIQICC</sequence>
<feature type="transmembrane region" description="Helical" evidence="12">
    <location>
        <begin position="104"/>
        <end position="125"/>
    </location>
</feature>
<dbReference type="GO" id="GO:0071555">
    <property type="term" value="P:cell wall organization"/>
    <property type="evidence" value="ECO:0007669"/>
    <property type="project" value="UniProtKB-KW"/>
</dbReference>
<evidence type="ECO:0000256" key="3">
    <source>
        <dbReference type="ARBA" id="ARBA00022618"/>
    </source>
</evidence>
<feature type="transmembrane region" description="Helical" evidence="12">
    <location>
        <begin position="216"/>
        <end position="236"/>
    </location>
</feature>
<evidence type="ECO:0000256" key="12">
    <source>
        <dbReference type="HAMAP-Rule" id="MF_00038"/>
    </source>
</evidence>
<dbReference type="GO" id="GO:0051992">
    <property type="term" value="F:UDP-N-acetylmuramoyl-L-alanyl-D-glutamyl-meso-2,6-diaminopimelyl-D-alanyl-D-alanine:undecaprenyl-phosphate transferase activity"/>
    <property type="evidence" value="ECO:0007669"/>
    <property type="project" value="RHEA"/>
</dbReference>
<reference evidence="15 16" key="1">
    <citation type="submission" date="2017-04" db="EMBL/GenBank/DDBJ databases">
        <title>Genomic insights into metabolism of Thermodesulfobium acidiphilum.</title>
        <authorList>
            <person name="Toshchakov S.V."/>
            <person name="Frolov E.N."/>
            <person name="Kublanov I.V."/>
            <person name="Samarov N.I."/>
            <person name="Novikov A."/>
            <person name="Lebedinsky A.V."/>
            <person name="Bonch-Osmolovskaya E.A."/>
            <person name="Chernyh N.A."/>
        </authorList>
    </citation>
    <scope>NUCLEOTIDE SEQUENCE [LARGE SCALE GENOMIC DNA]</scope>
    <source>
        <strain evidence="15 16">3127-1</strain>
    </source>
</reference>
<dbReference type="InterPro" id="IPR003524">
    <property type="entry name" value="PNAcMuramoyl-5peptid_Trfase"/>
</dbReference>
<keyword evidence="3 12" id="KW-0132">Cell division</keyword>
<comment type="pathway">
    <text evidence="12">Cell wall biogenesis; peptidoglycan biosynthesis.</text>
</comment>
<feature type="transmembrane region" description="Helical" evidence="12">
    <location>
        <begin position="43"/>
        <end position="60"/>
    </location>
</feature>
<dbReference type="UniPathway" id="UPA00219"/>
<keyword evidence="12 14" id="KW-0479">Metal-binding</keyword>
<feature type="transmembrane region" description="Helical" evidence="12">
    <location>
        <begin position="192"/>
        <end position="209"/>
    </location>
</feature>
<keyword evidence="12" id="KW-1003">Cell membrane</keyword>
<dbReference type="Proteomes" id="UP000244792">
    <property type="component" value="Chromosome"/>
</dbReference>
<evidence type="ECO:0000256" key="5">
    <source>
        <dbReference type="ARBA" id="ARBA00022692"/>
    </source>
</evidence>
<name>A0A2R4VZS2_THEAF</name>
<feature type="binding site" evidence="14">
    <location>
        <position position="220"/>
    </location>
    <ligand>
        <name>Mg(2+)</name>
        <dbReference type="ChEBI" id="CHEBI:18420"/>
    </ligand>
</feature>
<dbReference type="GO" id="GO:0009252">
    <property type="term" value="P:peptidoglycan biosynthetic process"/>
    <property type="evidence" value="ECO:0007669"/>
    <property type="project" value="UniProtKB-UniRule"/>
</dbReference>
<comment type="cofactor">
    <cofactor evidence="12 14">
        <name>Mg(2+)</name>
        <dbReference type="ChEBI" id="CHEBI:18420"/>
    </cofactor>
</comment>
<feature type="transmembrane region" description="Helical" evidence="12">
    <location>
        <begin position="242"/>
        <end position="264"/>
    </location>
</feature>
<feature type="transmembrane region" description="Helical" evidence="12">
    <location>
        <begin position="168"/>
        <end position="186"/>
    </location>
</feature>
<dbReference type="Pfam" id="PF00953">
    <property type="entry name" value="Glycos_transf_4"/>
    <property type="match status" value="1"/>
</dbReference>
<organism evidence="15 16">
    <name type="scientific">Thermodesulfobium acidiphilum</name>
    <dbReference type="NCBI Taxonomy" id="1794699"/>
    <lineage>
        <taxon>Bacteria</taxon>
        <taxon>Pseudomonadati</taxon>
        <taxon>Thermodesulfobiota</taxon>
        <taxon>Thermodesulfobiia</taxon>
        <taxon>Thermodesulfobiales</taxon>
        <taxon>Thermodesulfobiaceae</taxon>
        <taxon>Thermodesulfobium</taxon>
    </lineage>
</organism>
<dbReference type="PROSITE" id="PS01348">
    <property type="entry name" value="MRAY_2"/>
    <property type="match status" value="1"/>
</dbReference>
<evidence type="ECO:0000313" key="15">
    <source>
        <dbReference type="EMBL" id="AWB10002.1"/>
    </source>
</evidence>
<dbReference type="RefSeq" id="WP_108308835.1">
    <property type="nucleotide sequence ID" value="NZ_CP020921.1"/>
</dbReference>
<dbReference type="OrthoDB" id="9805475at2"/>
<accession>A0A2R4VZS2</accession>
<evidence type="ECO:0000313" key="16">
    <source>
        <dbReference type="Proteomes" id="UP000244792"/>
    </source>
</evidence>
<dbReference type="GO" id="GO:0008963">
    <property type="term" value="F:phospho-N-acetylmuramoyl-pentapeptide-transferase activity"/>
    <property type="evidence" value="ECO:0007669"/>
    <property type="project" value="UniProtKB-UniRule"/>
</dbReference>
<dbReference type="AlphaFoldDB" id="A0A2R4VZS2"/>
<gene>
    <name evidence="12" type="primary">mraY</name>
    <name evidence="15" type="ORF">TDSAC_0629</name>
</gene>
<keyword evidence="5 12" id="KW-0812">Transmembrane</keyword>
<feature type="binding site" evidence="14">
    <location>
        <position position="160"/>
    </location>
    <ligand>
        <name>Mg(2+)</name>
        <dbReference type="ChEBI" id="CHEBI:18420"/>
    </ligand>
</feature>
<evidence type="ECO:0000256" key="14">
    <source>
        <dbReference type="PIRSR" id="PIRSR600715-1"/>
    </source>
</evidence>
<dbReference type="EMBL" id="CP020921">
    <property type="protein sequence ID" value="AWB10002.1"/>
    <property type="molecule type" value="Genomic_DNA"/>
</dbReference>
<proteinExistence type="inferred from homology"/>
<evidence type="ECO:0000256" key="4">
    <source>
        <dbReference type="ARBA" id="ARBA00022679"/>
    </source>
</evidence>
<keyword evidence="12 14" id="KW-0460">Magnesium</keyword>
<comment type="subcellular location">
    <subcellularLocation>
        <location evidence="12">Cell membrane</location>
        <topology evidence="12">Multi-pass membrane protein</topology>
    </subcellularLocation>
    <subcellularLocation>
        <location evidence="1">Membrane</location>
        <topology evidence="1">Multi-pass membrane protein</topology>
    </subcellularLocation>
</comment>
<keyword evidence="6 12" id="KW-0133">Cell shape</keyword>
<evidence type="ECO:0000256" key="6">
    <source>
        <dbReference type="ARBA" id="ARBA00022960"/>
    </source>
</evidence>
<evidence type="ECO:0000256" key="13">
    <source>
        <dbReference type="NCBIfam" id="TIGR00445"/>
    </source>
</evidence>
<keyword evidence="9 12" id="KW-0472">Membrane</keyword>
<keyword evidence="4 12" id="KW-0808">Transferase</keyword>
<dbReference type="InterPro" id="IPR018480">
    <property type="entry name" value="PNAcMuramoyl-5peptid_Trfase_CS"/>
</dbReference>
<dbReference type="HAMAP" id="MF_00038">
    <property type="entry name" value="MraY"/>
    <property type="match status" value="1"/>
</dbReference>
<evidence type="ECO:0000256" key="9">
    <source>
        <dbReference type="ARBA" id="ARBA00023136"/>
    </source>
</evidence>
<feature type="transmembrane region" description="Helical" evidence="12">
    <location>
        <begin position="6"/>
        <end position="22"/>
    </location>
</feature>
<evidence type="ECO:0000256" key="2">
    <source>
        <dbReference type="ARBA" id="ARBA00005583"/>
    </source>
</evidence>
<dbReference type="InterPro" id="IPR000715">
    <property type="entry name" value="Glycosyl_transferase_4"/>
</dbReference>
<keyword evidence="7 12" id="KW-0573">Peptidoglycan synthesis</keyword>
<keyword evidence="16" id="KW-1185">Reference proteome</keyword>
<protein>
    <recommendedName>
        <fullName evidence="12 13">Phospho-N-acetylmuramoyl-pentapeptide-transferase</fullName>
        <ecNumber evidence="12 13">2.7.8.13</ecNumber>
    </recommendedName>
    <alternativeName>
        <fullName evidence="12">UDP-MurNAc-pentapeptide phosphotransferase</fullName>
    </alternativeName>
</protein>
<feature type="transmembrane region" description="Helical" evidence="12">
    <location>
        <begin position="66"/>
        <end position="83"/>
    </location>
</feature>
<dbReference type="EC" id="2.7.8.13" evidence="12 13"/>
<keyword evidence="8 12" id="KW-1133">Transmembrane helix</keyword>
<evidence type="ECO:0000256" key="1">
    <source>
        <dbReference type="ARBA" id="ARBA00004141"/>
    </source>
</evidence>
<evidence type="ECO:0000256" key="10">
    <source>
        <dbReference type="ARBA" id="ARBA00023306"/>
    </source>
</evidence>
<dbReference type="PANTHER" id="PTHR22926:SF5">
    <property type="entry name" value="PHOSPHO-N-ACETYLMURAMOYL-PENTAPEPTIDE-TRANSFERASE HOMOLOG"/>
    <property type="match status" value="1"/>
</dbReference>
<comment type="function">
    <text evidence="12">Catalyzes the initial step of the lipid cycle reactions in the biosynthesis of the cell wall peptidoglycan: transfers peptidoglycan precursor phospho-MurNAc-pentapeptide from UDP-MurNAc-pentapeptide onto the lipid carrier undecaprenyl phosphate, yielding undecaprenyl-pyrophosphoryl-MurNAc-pentapeptide, known as lipid I.</text>
</comment>
<dbReference type="GO" id="GO:0005886">
    <property type="term" value="C:plasma membrane"/>
    <property type="evidence" value="ECO:0007669"/>
    <property type="project" value="UniProtKB-SubCell"/>
</dbReference>
<dbReference type="KEGG" id="taci:TDSAC_0629"/>
<dbReference type="GO" id="GO:0046872">
    <property type="term" value="F:metal ion binding"/>
    <property type="evidence" value="ECO:0007669"/>
    <property type="project" value="UniProtKB-KW"/>
</dbReference>
<feature type="transmembrane region" description="Helical" evidence="12">
    <location>
        <begin position="291"/>
        <end position="311"/>
    </location>
</feature>
<evidence type="ECO:0000256" key="7">
    <source>
        <dbReference type="ARBA" id="ARBA00022984"/>
    </source>
</evidence>
<dbReference type="CDD" id="cd06852">
    <property type="entry name" value="GT_MraY"/>
    <property type="match status" value="1"/>
</dbReference>
<dbReference type="NCBIfam" id="TIGR00445">
    <property type="entry name" value="mraY"/>
    <property type="match status" value="1"/>
</dbReference>
<evidence type="ECO:0000256" key="11">
    <source>
        <dbReference type="ARBA" id="ARBA00023316"/>
    </source>
</evidence>
<comment type="similarity">
    <text evidence="2 12">Belongs to the glycosyltransferase 4 family. MraY subfamily.</text>
</comment>
<keyword evidence="10 12" id="KW-0131">Cell cycle</keyword>
<dbReference type="GO" id="GO:0051301">
    <property type="term" value="P:cell division"/>
    <property type="evidence" value="ECO:0007669"/>
    <property type="project" value="UniProtKB-KW"/>
</dbReference>
<feature type="transmembrane region" description="Helical" evidence="12">
    <location>
        <begin position="137"/>
        <end position="156"/>
    </location>
</feature>
<evidence type="ECO:0000256" key="8">
    <source>
        <dbReference type="ARBA" id="ARBA00022989"/>
    </source>
</evidence>